<dbReference type="PROSITE" id="PS00571">
    <property type="entry name" value="AMIDASES"/>
    <property type="match status" value="1"/>
</dbReference>
<sequence length="491" mass="51702">MHFEEYRRYDALGLAALVRDGEVTSGELVEVALDRAHRTHAALNAVVQWQDDDARSRSRTALSGPFAGVPFLLKDLAQAQAGVVETAGSRAYRDARAAETDTVVQRWLDSGLVVIGRTAVPEFGAKGVTESDLFGPTRNPWDTSRSPGGSSGGSAAAVAAGVVPAAGANDGGGSIRIPAAYSGLVGLKPGRGVVPCGPRSSEFFHGGAVTGVLTRSVRDAAAMLDVLRGSDPAAPYVTPTLPETHLSALDTPGPRLRIGMQSTSALCDAPDPEVVDALRRTRTLLVDLGHVVEDVPPPVDEQALARDFLLPWFVNVASEVAAIGSPRSADVELDTMVMAELGRRTTAVDHDAALARWHDHVRALSDFHRRFDLLLTPTTATPAPRIGELATSRLERLGARAALALRLGSVLARVGAVEAGVMRNLSVVPFTQAANLTGRPALSVPLFRTASGLPVGSHFVAPPGGETQLLRLARELEEAMPWFDVTPPNVG</sequence>
<evidence type="ECO:0000313" key="6">
    <source>
        <dbReference type="EMBL" id="SFA40011.1"/>
    </source>
</evidence>
<dbReference type="InterPro" id="IPR036928">
    <property type="entry name" value="AS_sf"/>
</dbReference>
<reference evidence="6 7" key="1">
    <citation type="submission" date="2016-10" db="EMBL/GenBank/DDBJ databases">
        <authorList>
            <person name="de Groot N.N."/>
        </authorList>
    </citation>
    <scope>NUCLEOTIDE SEQUENCE [LARGE SCALE GENOMIC DNA]</scope>
    <source>
        <strain evidence="6 7">DSM 44908</strain>
    </source>
</reference>
<dbReference type="RefSeq" id="WP_068365970.1">
    <property type="nucleotide sequence ID" value="NZ_FOJN01000001.1"/>
</dbReference>
<dbReference type="AlphaFoldDB" id="A0A1I0SKG1"/>
<dbReference type="GeneID" id="85484464"/>
<evidence type="ECO:0000256" key="2">
    <source>
        <dbReference type="ARBA" id="ARBA00009199"/>
    </source>
</evidence>
<dbReference type="EMBL" id="FOJN01000001">
    <property type="protein sequence ID" value="SFA40011.1"/>
    <property type="molecule type" value="Genomic_DNA"/>
</dbReference>
<dbReference type="Gene3D" id="3.90.1300.10">
    <property type="entry name" value="Amidase signature (AS) domain"/>
    <property type="match status" value="1"/>
</dbReference>
<proteinExistence type="inferred from homology"/>
<dbReference type="Pfam" id="PF01425">
    <property type="entry name" value="Amidase"/>
    <property type="match status" value="1"/>
</dbReference>
<dbReference type="InterPro" id="IPR023631">
    <property type="entry name" value="Amidase_dom"/>
</dbReference>
<name>A0A1I0SKG1_9NOCA</name>
<evidence type="ECO:0000256" key="3">
    <source>
        <dbReference type="ARBA" id="ARBA00012922"/>
    </source>
</evidence>
<dbReference type="OrthoDB" id="5175573at2"/>
<dbReference type="EC" id="3.5.1.4" evidence="3"/>
<dbReference type="PANTHER" id="PTHR11895">
    <property type="entry name" value="TRANSAMIDASE"/>
    <property type="match status" value="1"/>
</dbReference>
<evidence type="ECO:0000259" key="5">
    <source>
        <dbReference type="Pfam" id="PF01425"/>
    </source>
</evidence>
<dbReference type="InterPro" id="IPR000120">
    <property type="entry name" value="Amidase"/>
</dbReference>
<feature type="domain" description="Amidase" evidence="5">
    <location>
        <begin position="27"/>
        <end position="470"/>
    </location>
</feature>
<evidence type="ECO:0000313" key="7">
    <source>
        <dbReference type="Proteomes" id="UP000182054"/>
    </source>
</evidence>
<dbReference type="InterPro" id="IPR020556">
    <property type="entry name" value="Amidase_CS"/>
</dbReference>
<evidence type="ECO:0000256" key="1">
    <source>
        <dbReference type="ARBA" id="ARBA00001311"/>
    </source>
</evidence>
<dbReference type="Proteomes" id="UP000182054">
    <property type="component" value="Unassembled WGS sequence"/>
</dbReference>
<evidence type="ECO:0000256" key="4">
    <source>
        <dbReference type="SAM" id="MobiDB-lite"/>
    </source>
</evidence>
<accession>A0A1I0SKG1</accession>
<keyword evidence="6" id="KW-0808">Transferase</keyword>
<dbReference type="PANTHER" id="PTHR11895:SF7">
    <property type="entry name" value="GLUTAMYL-TRNA(GLN) AMIDOTRANSFERASE SUBUNIT A, MITOCHONDRIAL"/>
    <property type="match status" value="1"/>
</dbReference>
<feature type="region of interest" description="Disordered" evidence="4">
    <location>
        <begin position="134"/>
        <end position="154"/>
    </location>
</feature>
<dbReference type="GO" id="GO:0016740">
    <property type="term" value="F:transferase activity"/>
    <property type="evidence" value="ECO:0007669"/>
    <property type="project" value="UniProtKB-KW"/>
</dbReference>
<comment type="similarity">
    <text evidence="2">Belongs to the amidase family.</text>
</comment>
<dbReference type="GO" id="GO:0004040">
    <property type="term" value="F:amidase activity"/>
    <property type="evidence" value="ECO:0007669"/>
    <property type="project" value="UniProtKB-EC"/>
</dbReference>
<protein>
    <recommendedName>
        <fullName evidence="3">amidase</fullName>
        <ecNumber evidence="3">3.5.1.4</ecNumber>
    </recommendedName>
</protein>
<comment type="catalytic activity">
    <reaction evidence="1">
        <text>a monocarboxylic acid amide + H2O = a monocarboxylate + NH4(+)</text>
        <dbReference type="Rhea" id="RHEA:12020"/>
        <dbReference type="ChEBI" id="CHEBI:15377"/>
        <dbReference type="ChEBI" id="CHEBI:28938"/>
        <dbReference type="ChEBI" id="CHEBI:35757"/>
        <dbReference type="ChEBI" id="CHEBI:83628"/>
        <dbReference type="EC" id="3.5.1.4"/>
    </reaction>
</comment>
<gene>
    <name evidence="6" type="ORF">SAMN05444374_101409</name>
</gene>
<organism evidence="6 7">
    <name type="scientific">Rhodococcoides kroppenstedtii</name>
    <dbReference type="NCBI Taxonomy" id="293050"/>
    <lineage>
        <taxon>Bacteria</taxon>
        <taxon>Bacillati</taxon>
        <taxon>Actinomycetota</taxon>
        <taxon>Actinomycetes</taxon>
        <taxon>Mycobacteriales</taxon>
        <taxon>Nocardiaceae</taxon>
        <taxon>Rhodococcoides</taxon>
    </lineage>
</organism>
<dbReference type="SUPFAM" id="SSF75304">
    <property type="entry name" value="Amidase signature (AS) enzymes"/>
    <property type="match status" value="1"/>
</dbReference>